<dbReference type="Proteomes" id="UP000748531">
    <property type="component" value="Unassembled WGS sequence"/>
</dbReference>
<keyword evidence="3" id="KW-1185">Reference proteome</keyword>
<accession>A0A8J4SQR4</accession>
<evidence type="ECO:0000313" key="2">
    <source>
        <dbReference type="EMBL" id="KAF5402647.1"/>
    </source>
</evidence>
<dbReference type="EMBL" id="LUCH01001684">
    <property type="protein sequence ID" value="KAF5402647.1"/>
    <property type="molecule type" value="Genomic_DNA"/>
</dbReference>
<name>A0A8J4SQR4_9TREM</name>
<dbReference type="Pfam" id="PF00582">
    <property type="entry name" value="Usp"/>
    <property type="match status" value="1"/>
</dbReference>
<gene>
    <name evidence="2" type="ORF">PHET_04021</name>
</gene>
<evidence type="ECO:0000259" key="1">
    <source>
        <dbReference type="Pfam" id="PF00582"/>
    </source>
</evidence>
<dbReference type="InterPro" id="IPR006016">
    <property type="entry name" value="UspA"/>
</dbReference>
<comment type="caution">
    <text evidence="2">The sequence shown here is derived from an EMBL/GenBank/DDBJ whole genome shotgun (WGS) entry which is preliminary data.</text>
</comment>
<reference evidence="2" key="1">
    <citation type="submission" date="2019-05" db="EMBL/GenBank/DDBJ databases">
        <title>Annotation for the trematode Paragonimus heterotremus.</title>
        <authorList>
            <person name="Choi Y.-J."/>
        </authorList>
    </citation>
    <scope>NUCLEOTIDE SEQUENCE</scope>
    <source>
        <strain evidence="2">LC</strain>
    </source>
</reference>
<dbReference type="SUPFAM" id="SSF52402">
    <property type="entry name" value="Adenine nucleotide alpha hydrolases-like"/>
    <property type="match status" value="1"/>
</dbReference>
<dbReference type="AlphaFoldDB" id="A0A8J4SQR4"/>
<sequence>MESLSVNDTINEKVRRIIVPVDNHHNWLDAIHWYFEDMKKANDLLLFVHVINPAQKRRALNYPLLIGTVGRILNKHVVAGKALCREAMQMAANNCVKAHSYLYVDTKPWTAIVRAANELDGDIFLMGAQKCSACRSAVSDSCGDCSPLTEHRHNSVVLELKKPITVSS</sequence>
<protein>
    <submittedName>
        <fullName evidence="2">Universal stress protein</fullName>
    </submittedName>
</protein>
<proteinExistence type="predicted"/>
<dbReference type="Gene3D" id="3.40.50.620">
    <property type="entry name" value="HUPs"/>
    <property type="match status" value="1"/>
</dbReference>
<feature type="domain" description="UspA" evidence="1">
    <location>
        <begin position="14"/>
        <end position="130"/>
    </location>
</feature>
<organism evidence="2 3">
    <name type="scientific">Paragonimus heterotremus</name>
    <dbReference type="NCBI Taxonomy" id="100268"/>
    <lineage>
        <taxon>Eukaryota</taxon>
        <taxon>Metazoa</taxon>
        <taxon>Spiralia</taxon>
        <taxon>Lophotrochozoa</taxon>
        <taxon>Platyhelminthes</taxon>
        <taxon>Trematoda</taxon>
        <taxon>Digenea</taxon>
        <taxon>Plagiorchiida</taxon>
        <taxon>Troglotremata</taxon>
        <taxon>Troglotrematidae</taxon>
        <taxon>Paragonimus</taxon>
    </lineage>
</organism>
<dbReference type="InterPro" id="IPR014729">
    <property type="entry name" value="Rossmann-like_a/b/a_fold"/>
</dbReference>
<dbReference type="OrthoDB" id="6260620at2759"/>
<evidence type="ECO:0000313" key="3">
    <source>
        <dbReference type="Proteomes" id="UP000748531"/>
    </source>
</evidence>